<accession>A0A8T9CJ64</accession>
<dbReference type="PANTHER" id="PTHR47843:SF7">
    <property type="entry name" value="BTB DOMAIN-CONTAINING PROTEIN"/>
    <property type="match status" value="1"/>
</dbReference>
<sequence>MLYVGENRTKFVVHKQLICDSSDFFRKGFTGNFLESQQGIMYLPEDQVGSVSLFIDWLYRSAIPIDNTETHLHNLYDLYNLADKLCLTVLKDQTVDCIQDMCLKYNLIEMVTSSAFVSKTLRSSSDQQGYYYYQRAIEDPDTFFVGLDEEKENKSPDDNGRFLYLKHEDLVNLLEICKADRTFVGEVLNRFSSNIQSRLSDEYLDLDSPFMRDEEVKNDRCFFHCHKEADNCRAEAEIDVPFFRDA</sequence>
<organism evidence="2 3">
    <name type="scientific">Lachnellula suecica</name>
    <dbReference type="NCBI Taxonomy" id="602035"/>
    <lineage>
        <taxon>Eukaryota</taxon>
        <taxon>Fungi</taxon>
        <taxon>Dikarya</taxon>
        <taxon>Ascomycota</taxon>
        <taxon>Pezizomycotina</taxon>
        <taxon>Leotiomycetes</taxon>
        <taxon>Helotiales</taxon>
        <taxon>Lachnaceae</taxon>
        <taxon>Lachnellula</taxon>
    </lineage>
</organism>
<dbReference type="Pfam" id="PF00651">
    <property type="entry name" value="BTB"/>
    <property type="match status" value="1"/>
</dbReference>
<name>A0A8T9CJ64_9HELO</name>
<dbReference type="EMBL" id="QGMK01000278">
    <property type="protein sequence ID" value="TVY82763.1"/>
    <property type="molecule type" value="Genomic_DNA"/>
</dbReference>
<gene>
    <name evidence="2" type="ORF">LSUE1_G003297</name>
</gene>
<evidence type="ECO:0000313" key="2">
    <source>
        <dbReference type="EMBL" id="TVY82763.1"/>
    </source>
</evidence>
<dbReference type="AlphaFoldDB" id="A0A8T9CJ64"/>
<dbReference type="PANTHER" id="PTHR47843">
    <property type="entry name" value="BTB DOMAIN-CONTAINING PROTEIN-RELATED"/>
    <property type="match status" value="1"/>
</dbReference>
<dbReference type="SUPFAM" id="SSF54695">
    <property type="entry name" value="POZ domain"/>
    <property type="match status" value="1"/>
</dbReference>
<dbReference type="PROSITE" id="PS50097">
    <property type="entry name" value="BTB"/>
    <property type="match status" value="1"/>
</dbReference>
<dbReference type="InterPro" id="IPR000210">
    <property type="entry name" value="BTB/POZ_dom"/>
</dbReference>
<protein>
    <recommendedName>
        <fullName evidence="1">BTB domain-containing protein</fullName>
    </recommendedName>
</protein>
<reference evidence="2 3" key="1">
    <citation type="submission" date="2018-05" db="EMBL/GenBank/DDBJ databases">
        <title>Genome sequencing and assembly of the regulated plant pathogen Lachnellula willkommii and related sister species for the development of diagnostic species identification markers.</title>
        <authorList>
            <person name="Giroux E."/>
            <person name="Bilodeau G."/>
        </authorList>
    </citation>
    <scope>NUCLEOTIDE SEQUENCE [LARGE SCALE GENOMIC DNA]</scope>
    <source>
        <strain evidence="2 3">CBS 268.59</strain>
    </source>
</reference>
<proteinExistence type="predicted"/>
<dbReference type="OrthoDB" id="6359816at2759"/>
<keyword evidence="3" id="KW-1185">Reference proteome</keyword>
<feature type="domain" description="BTB" evidence="1">
    <location>
        <begin position="1"/>
        <end position="67"/>
    </location>
</feature>
<dbReference type="Gene3D" id="3.30.710.10">
    <property type="entry name" value="Potassium Channel Kv1.1, Chain A"/>
    <property type="match status" value="1"/>
</dbReference>
<dbReference type="InterPro" id="IPR011333">
    <property type="entry name" value="SKP1/BTB/POZ_sf"/>
</dbReference>
<comment type="caution">
    <text evidence="2">The sequence shown here is derived from an EMBL/GenBank/DDBJ whole genome shotgun (WGS) entry which is preliminary data.</text>
</comment>
<evidence type="ECO:0000259" key="1">
    <source>
        <dbReference type="PROSITE" id="PS50097"/>
    </source>
</evidence>
<dbReference type="Proteomes" id="UP000469558">
    <property type="component" value="Unassembled WGS sequence"/>
</dbReference>
<dbReference type="CDD" id="cd18186">
    <property type="entry name" value="BTB_POZ_ZBTB_KLHL-like"/>
    <property type="match status" value="1"/>
</dbReference>
<evidence type="ECO:0000313" key="3">
    <source>
        <dbReference type="Proteomes" id="UP000469558"/>
    </source>
</evidence>